<dbReference type="Proteomes" id="UP000077266">
    <property type="component" value="Unassembled WGS sequence"/>
</dbReference>
<dbReference type="EMBL" id="KV426480">
    <property type="protein sequence ID" value="KZV80454.1"/>
    <property type="molecule type" value="Genomic_DNA"/>
</dbReference>
<feature type="region of interest" description="Disordered" evidence="1">
    <location>
        <begin position="297"/>
        <end position="359"/>
    </location>
</feature>
<keyword evidence="2" id="KW-0812">Transmembrane</keyword>
<protein>
    <submittedName>
        <fullName evidence="3">Uncharacterized protein</fullName>
    </submittedName>
</protein>
<gene>
    <name evidence="3" type="ORF">EXIGLDRAFT_845505</name>
</gene>
<dbReference type="CDD" id="cd12087">
    <property type="entry name" value="TM_EGFR-like"/>
    <property type="match status" value="1"/>
</dbReference>
<evidence type="ECO:0000256" key="2">
    <source>
        <dbReference type="SAM" id="Phobius"/>
    </source>
</evidence>
<dbReference type="Gene3D" id="2.60.120.260">
    <property type="entry name" value="Galactose-binding domain-like"/>
    <property type="match status" value="1"/>
</dbReference>
<feature type="transmembrane region" description="Helical" evidence="2">
    <location>
        <begin position="181"/>
        <end position="203"/>
    </location>
</feature>
<evidence type="ECO:0000313" key="3">
    <source>
        <dbReference type="EMBL" id="KZV80454.1"/>
    </source>
</evidence>
<feature type="region of interest" description="Disordered" evidence="1">
    <location>
        <begin position="151"/>
        <end position="175"/>
    </location>
</feature>
<keyword evidence="2" id="KW-1133">Transmembrane helix</keyword>
<feature type="compositionally biased region" description="Polar residues" evidence="1">
    <location>
        <begin position="162"/>
        <end position="175"/>
    </location>
</feature>
<evidence type="ECO:0000313" key="4">
    <source>
        <dbReference type="Proteomes" id="UP000077266"/>
    </source>
</evidence>
<feature type="compositionally biased region" description="Low complexity" evidence="1">
    <location>
        <begin position="299"/>
        <end position="313"/>
    </location>
</feature>
<name>A0A165BEG0_EXIGL</name>
<proteinExistence type="predicted"/>
<sequence>MNVSFDDTDPYISFSPEWRIQPPNSADTSVTASWQGTYHASQSYGATANVTFSGAGIYIYGSKGPGNANYSVEIDDRVFYLPGYAPTQQFQQLLYGQPLRQGSYTLVLTNESKDPAWLDLDFIMVTTQLADGVSTQTNPGSFATTKAVAAGSQTLPPPPAATSLNDGAESSTTKPSQTPKILAIVFGALLALFVVGIILYFVLRKVAAKRRAEQEFRYGSATPGNATLVTRSVGGAVTPASGLYTQPNGHVQSMHTSPFDDAIRSHNSSPGPPSVVQIGRSVAMLDAEHDALTFPRAQSSMSGATSFSGSSYGQPLRQQPQRESVLSTAVSAQEPMKGKEWRPQQGGASGRTTRQFGGGAQSIKTFVQVMDE</sequence>
<keyword evidence="2" id="KW-0472">Membrane</keyword>
<dbReference type="OrthoDB" id="2563669at2759"/>
<dbReference type="STRING" id="1314781.A0A165BEG0"/>
<reference evidence="3 4" key="1">
    <citation type="journal article" date="2016" name="Mol. Biol. Evol.">
        <title>Comparative Genomics of Early-Diverging Mushroom-Forming Fungi Provides Insights into the Origins of Lignocellulose Decay Capabilities.</title>
        <authorList>
            <person name="Nagy L.G."/>
            <person name="Riley R."/>
            <person name="Tritt A."/>
            <person name="Adam C."/>
            <person name="Daum C."/>
            <person name="Floudas D."/>
            <person name="Sun H."/>
            <person name="Yadav J.S."/>
            <person name="Pangilinan J."/>
            <person name="Larsson K.H."/>
            <person name="Matsuura K."/>
            <person name="Barry K."/>
            <person name="Labutti K."/>
            <person name="Kuo R."/>
            <person name="Ohm R.A."/>
            <person name="Bhattacharya S.S."/>
            <person name="Shirouzu T."/>
            <person name="Yoshinaga Y."/>
            <person name="Martin F.M."/>
            <person name="Grigoriev I.V."/>
            <person name="Hibbett D.S."/>
        </authorList>
    </citation>
    <scope>NUCLEOTIDE SEQUENCE [LARGE SCALE GENOMIC DNA]</scope>
    <source>
        <strain evidence="3 4">HHB12029</strain>
    </source>
</reference>
<dbReference type="InParanoid" id="A0A165BEG0"/>
<dbReference type="AlphaFoldDB" id="A0A165BEG0"/>
<organism evidence="3 4">
    <name type="scientific">Exidia glandulosa HHB12029</name>
    <dbReference type="NCBI Taxonomy" id="1314781"/>
    <lineage>
        <taxon>Eukaryota</taxon>
        <taxon>Fungi</taxon>
        <taxon>Dikarya</taxon>
        <taxon>Basidiomycota</taxon>
        <taxon>Agaricomycotina</taxon>
        <taxon>Agaricomycetes</taxon>
        <taxon>Auriculariales</taxon>
        <taxon>Exidiaceae</taxon>
        <taxon>Exidia</taxon>
    </lineage>
</organism>
<feature type="compositionally biased region" description="Polar residues" evidence="1">
    <location>
        <begin position="316"/>
        <end position="331"/>
    </location>
</feature>
<keyword evidence="4" id="KW-1185">Reference proteome</keyword>
<accession>A0A165BEG0</accession>
<evidence type="ECO:0000256" key="1">
    <source>
        <dbReference type="SAM" id="MobiDB-lite"/>
    </source>
</evidence>